<feature type="transmembrane region" description="Helical" evidence="1">
    <location>
        <begin position="141"/>
        <end position="158"/>
    </location>
</feature>
<evidence type="ECO:0000313" key="3">
    <source>
        <dbReference type="Proteomes" id="UP000215413"/>
    </source>
</evidence>
<feature type="transmembrane region" description="Helical" evidence="1">
    <location>
        <begin position="77"/>
        <end position="98"/>
    </location>
</feature>
<dbReference type="RefSeq" id="WP_094206458.1">
    <property type="nucleotide sequence ID" value="NZ_JAJFDV010000011.1"/>
</dbReference>
<feature type="transmembrane region" description="Helical" evidence="1">
    <location>
        <begin position="46"/>
        <end position="65"/>
    </location>
</feature>
<dbReference type="AlphaFoldDB" id="A0A233V1V5"/>
<sequence length="205" mass="24409">MKKLKKIGEMNSKQSELYDNVYEIFEFMGETLELPKNRFKNKKHGLFKMGLLAFIITAILDYYSSFDTIAFIRRNFLVGYIYFAIRCVFIFAFAILKFKIIYRVANKFFVKDDWREDENYSILLLVMFQAAMSMALYPLGVYIVIAEAFVILLFFLGLNIKNFKFEKIPYVIITFMSLYIGLRFVRLFIYNLVINWIETTNIVFL</sequence>
<reference evidence="3" key="1">
    <citation type="submission" date="2017-04" db="EMBL/GenBank/DDBJ databases">
        <title>Finegoldia magna isolated from orthopedic joint implant-associated infections.</title>
        <authorList>
            <person name="Bjorklund S."/>
            <person name="Bruggemann H."/>
            <person name="Jensen A."/>
            <person name="Hellmark B."/>
            <person name="Soderquist B."/>
        </authorList>
    </citation>
    <scope>NUCLEOTIDE SEQUENCE [LARGE SCALE GENOMIC DNA]</scope>
    <source>
        <strain evidence="3">CCUG 54800</strain>
    </source>
</reference>
<organism evidence="2 3">
    <name type="scientific">Finegoldia magna</name>
    <name type="common">Peptostreptococcus magnus</name>
    <dbReference type="NCBI Taxonomy" id="1260"/>
    <lineage>
        <taxon>Bacteria</taxon>
        <taxon>Bacillati</taxon>
        <taxon>Bacillota</taxon>
        <taxon>Tissierellia</taxon>
        <taxon>Tissierellales</taxon>
        <taxon>Peptoniphilaceae</taxon>
        <taxon>Finegoldia</taxon>
    </lineage>
</organism>
<gene>
    <name evidence="2" type="ORF">B9N49_09190</name>
</gene>
<keyword evidence="1" id="KW-0812">Transmembrane</keyword>
<comment type="caution">
    <text evidence="2">The sequence shown here is derived from an EMBL/GenBank/DDBJ whole genome shotgun (WGS) entry which is preliminary data.</text>
</comment>
<name>A0A233V1V5_FINMA</name>
<protein>
    <submittedName>
        <fullName evidence="2">Uncharacterized protein</fullName>
    </submittedName>
</protein>
<keyword evidence="1" id="KW-1133">Transmembrane helix</keyword>
<accession>A0A233V1V5</accession>
<evidence type="ECO:0000256" key="1">
    <source>
        <dbReference type="SAM" id="Phobius"/>
    </source>
</evidence>
<proteinExistence type="predicted"/>
<dbReference type="Proteomes" id="UP000215413">
    <property type="component" value="Unassembled WGS sequence"/>
</dbReference>
<keyword evidence="1" id="KW-0472">Membrane</keyword>
<feature type="transmembrane region" description="Helical" evidence="1">
    <location>
        <begin position="170"/>
        <end position="189"/>
    </location>
</feature>
<evidence type="ECO:0000313" key="2">
    <source>
        <dbReference type="EMBL" id="OXZ26397.1"/>
    </source>
</evidence>
<dbReference type="EMBL" id="NDYC01000048">
    <property type="protein sequence ID" value="OXZ26397.1"/>
    <property type="molecule type" value="Genomic_DNA"/>
</dbReference>